<name>A0A9P6SNP4_9HELO</name>
<dbReference type="AlphaFoldDB" id="A0A9P6SNP4"/>
<feature type="transmembrane region" description="Helical" evidence="1">
    <location>
        <begin position="112"/>
        <end position="131"/>
    </location>
</feature>
<sequence length="225" mass="25420">MATTYQASDPRVDRIIQHLNKDHQESLSLYLQHYKSLPASASSNPLVTDISFDALTISAKGKTYSIPFDPPMKSWADARERTVDMDRASRAGLGLSSIKITAYEPPRGPIQIGLFVLCLFTLLVNLAPGWFAAGTWFHDTVLPWFPGGPEWFAWAARVAVLPMQVAHFGEAYLLDRTRLRKYGVERGSALWWKWIVSCSFEGFGCFQRIDGEVRRKTLEADKNKH</sequence>
<evidence type="ECO:0000313" key="4">
    <source>
        <dbReference type="Proteomes" id="UP000785200"/>
    </source>
</evidence>
<proteinExistence type="predicted"/>
<feature type="domain" description="DUF2470" evidence="2">
    <location>
        <begin position="13"/>
        <end position="85"/>
    </location>
</feature>
<feature type="transmembrane region" description="Helical" evidence="1">
    <location>
        <begin position="151"/>
        <end position="174"/>
    </location>
</feature>
<dbReference type="Proteomes" id="UP000785200">
    <property type="component" value="Unassembled WGS sequence"/>
</dbReference>
<dbReference type="InterPro" id="IPR037119">
    <property type="entry name" value="Haem_oxidase_HugZ-like_sf"/>
</dbReference>
<evidence type="ECO:0000259" key="2">
    <source>
        <dbReference type="Pfam" id="PF10615"/>
    </source>
</evidence>
<accession>A0A9P6SNP4</accession>
<dbReference type="EMBL" id="VNKQ01000016">
    <property type="protein sequence ID" value="KAG0646064.1"/>
    <property type="molecule type" value="Genomic_DNA"/>
</dbReference>
<evidence type="ECO:0000313" key="3">
    <source>
        <dbReference type="EMBL" id="KAG0646064.1"/>
    </source>
</evidence>
<gene>
    <name evidence="3" type="ORF">D0Z07_8171</name>
</gene>
<protein>
    <recommendedName>
        <fullName evidence="2">DUF2470 domain-containing protein</fullName>
    </recommendedName>
</protein>
<keyword evidence="1" id="KW-0812">Transmembrane</keyword>
<dbReference type="PANTHER" id="PTHR37783:SF1">
    <property type="entry name" value="MEMBRANE PROTEIN, PUTATIVE (AFU_ORTHOLOGUE AFUA_1G04315)-RELATED"/>
    <property type="match status" value="1"/>
</dbReference>
<dbReference type="OrthoDB" id="5553410at2759"/>
<dbReference type="Gene3D" id="3.20.180.10">
    <property type="entry name" value="PNP-oxidase-like"/>
    <property type="match status" value="1"/>
</dbReference>
<reference evidence="3" key="1">
    <citation type="submission" date="2019-07" db="EMBL/GenBank/DDBJ databases">
        <title>Hyphodiscus hymeniophilus genome sequencing and assembly.</title>
        <authorList>
            <person name="Kramer G."/>
            <person name="Nodwell J."/>
        </authorList>
    </citation>
    <scope>NUCLEOTIDE SEQUENCE</scope>
    <source>
        <strain evidence="3">ATCC 34498</strain>
    </source>
</reference>
<organism evidence="3 4">
    <name type="scientific">Hyphodiscus hymeniophilus</name>
    <dbReference type="NCBI Taxonomy" id="353542"/>
    <lineage>
        <taxon>Eukaryota</taxon>
        <taxon>Fungi</taxon>
        <taxon>Dikarya</taxon>
        <taxon>Ascomycota</taxon>
        <taxon>Pezizomycotina</taxon>
        <taxon>Leotiomycetes</taxon>
        <taxon>Helotiales</taxon>
        <taxon>Hyphodiscaceae</taxon>
        <taxon>Hyphodiscus</taxon>
    </lineage>
</organism>
<dbReference type="Pfam" id="PF10615">
    <property type="entry name" value="DUF2470"/>
    <property type="match status" value="1"/>
</dbReference>
<keyword evidence="1" id="KW-0472">Membrane</keyword>
<dbReference type="PANTHER" id="PTHR37783">
    <property type="entry name" value="MEMBRANE PROTEIN, PUTATIVE (AFU_ORTHOLOGUE AFUA_1G04315)-RELATED"/>
    <property type="match status" value="1"/>
</dbReference>
<comment type="caution">
    <text evidence="3">The sequence shown here is derived from an EMBL/GenBank/DDBJ whole genome shotgun (WGS) entry which is preliminary data.</text>
</comment>
<keyword evidence="1" id="KW-1133">Transmembrane helix</keyword>
<dbReference type="InterPro" id="IPR019595">
    <property type="entry name" value="DUF2470"/>
</dbReference>
<keyword evidence="4" id="KW-1185">Reference proteome</keyword>
<evidence type="ECO:0000256" key="1">
    <source>
        <dbReference type="SAM" id="Phobius"/>
    </source>
</evidence>